<reference evidence="2 3" key="1">
    <citation type="submission" date="2020-04" db="EMBL/GenBank/DDBJ databases">
        <title>Enterovirga sp. isolate from soil.</title>
        <authorList>
            <person name="Chea S."/>
            <person name="Kim D.-U."/>
        </authorList>
    </citation>
    <scope>NUCLEOTIDE SEQUENCE [LARGE SCALE GENOMIC DNA]</scope>
    <source>
        <strain evidence="2 3">DB1703</strain>
    </source>
</reference>
<dbReference type="Pfam" id="PF04120">
    <property type="entry name" value="Iron_permease"/>
    <property type="match status" value="1"/>
</dbReference>
<organism evidence="2 3">
    <name type="scientific">Enterovirga aerilata</name>
    <dbReference type="NCBI Taxonomy" id="2730920"/>
    <lineage>
        <taxon>Bacteria</taxon>
        <taxon>Pseudomonadati</taxon>
        <taxon>Pseudomonadota</taxon>
        <taxon>Alphaproteobacteria</taxon>
        <taxon>Hyphomicrobiales</taxon>
        <taxon>Methylobacteriaceae</taxon>
        <taxon>Enterovirga</taxon>
    </lineage>
</organism>
<keyword evidence="1" id="KW-1133">Transmembrane helix</keyword>
<proteinExistence type="predicted"/>
<keyword evidence="3" id="KW-1185">Reference proteome</keyword>
<evidence type="ECO:0000313" key="3">
    <source>
        <dbReference type="Proteomes" id="UP000564885"/>
    </source>
</evidence>
<evidence type="ECO:0000256" key="1">
    <source>
        <dbReference type="SAM" id="Phobius"/>
    </source>
</evidence>
<feature type="transmembrane region" description="Helical" evidence="1">
    <location>
        <begin position="21"/>
        <end position="42"/>
    </location>
</feature>
<dbReference type="GO" id="GO:0055085">
    <property type="term" value="P:transmembrane transport"/>
    <property type="evidence" value="ECO:0007669"/>
    <property type="project" value="InterPro"/>
</dbReference>
<dbReference type="AlphaFoldDB" id="A0A849I8N0"/>
<gene>
    <name evidence="2" type="ORF">HJG44_08115</name>
</gene>
<sequence>MTSFNQHFVRFSSFIAHATGRPLTFALAVLLIVVWAVTGPIFGYSDAWQLVVNTGTTIVTFLMVFLIQNTQNRDGAAIQTKLDELIRASAAQNVYIGIEHLTDEELDELRAKCEARAKAEVAGERATRAVSRRRRSAPSRRPRERVRARLAGCRNALVRRSGGLSL</sequence>
<keyword evidence="1" id="KW-0812">Transmembrane</keyword>
<dbReference type="EMBL" id="JABEPP010000002">
    <property type="protein sequence ID" value="NNM72357.1"/>
    <property type="molecule type" value="Genomic_DNA"/>
</dbReference>
<keyword evidence="1" id="KW-0472">Membrane</keyword>
<protein>
    <submittedName>
        <fullName evidence="2">Low affinity iron permease family protein</fullName>
    </submittedName>
</protein>
<name>A0A849I8N0_9HYPH</name>
<dbReference type="InterPro" id="IPR007251">
    <property type="entry name" value="Iron_permease_Fet4"/>
</dbReference>
<comment type="caution">
    <text evidence="2">The sequence shown here is derived from an EMBL/GenBank/DDBJ whole genome shotgun (WGS) entry which is preliminary data.</text>
</comment>
<accession>A0A849I8N0</accession>
<dbReference type="Proteomes" id="UP000564885">
    <property type="component" value="Unassembled WGS sequence"/>
</dbReference>
<evidence type="ECO:0000313" key="2">
    <source>
        <dbReference type="EMBL" id="NNM72357.1"/>
    </source>
</evidence>
<dbReference type="RefSeq" id="WP_171217835.1">
    <property type="nucleotide sequence ID" value="NZ_JABEPP010000002.1"/>
</dbReference>
<feature type="transmembrane region" description="Helical" evidence="1">
    <location>
        <begin position="48"/>
        <end position="67"/>
    </location>
</feature>